<dbReference type="InterPro" id="IPR029479">
    <property type="entry name" value="Nitroreductase"/>
</dbReference>
<dbReference type="PANTHER" id="PTHR43673">
    <property type="entry name" value="NAD(P)H NITROREDUCTASE YDGI-RELATED"/>
    <property type="match status" value="1"/>
</dbReference>
<keyword evidence="3" id="KW-0285">Flavoprotein</keyword>
<dbReference type="InterPro" id="IPR033878">
    <property type="entry name" value="NfsB-like"/>
</dbReference>
<keyword evidence="9" id="KW-1185">Reference proteome</keyword>
<comment type="similarity">
    <text evidence="2">Belongs to the nitroreductase family.</text>
</comment>
<gene>
    <name evidence="8" type="ORF">ATO12_13850</name>
</gene>
<sequence length="209" mass="23998">MNIIESLHWRYATKKFDTKQIVSQEKIDTLTEAFNLTATSYGLQPLKLVVIKNKDLQKELTSHSWNQQQVADASHVLVFCIEKTIGEQYISKYFDTVKEIRDTPEEILKPFKEQLVDSFTYKSPEEISNWAAKQAYLALGNILTVCAIEKIDSCPMEGFIPEKYDELLNLNDLGLTSVLVLPIGYRAEDDMFSELKKVRRPITDTIITI</sequence>
<dbReference type="AlphaFoldDB" id="A0A023BVA6"/>
<dbReference type="Gene3D" id="3.40.109.10">
    <property type="entry name" value="NADH Oxidase"/>
    <property type="match status" value="1"/>
</dbReference>
<evidence type="ECO:0000313" key="8">
    <source>
        <dbReference type="EMBL" id="EZH73962.1"/>
    </source>
</evidence>
<evidence type="ECO:0000259" key="7">
    <source>
        <dbReference type="Pfam" id="PF00881"/>
    </source>
</evidence>
<proteinExistence type="inferred from homology"/>
<dbReference type="CDD" id="cd02149">
    <property type="entry name" value="NfsB-like"/>
    <property type="match status" value="1"/>
</dbReference>
<evidence type="ECO:0000256" key="6">
    <source>
        <dbReference type="ARBA" id="ARBA00023002"/>
    </source>
</evidence>
<evidence type="ECO:0000256" key="4">
    <source>
        <dbReference type="ARBA" id="ARBA00022643"/>
    </source>
</evidence>
<protein>
    <submittedName>
        <fullName evidence="8">Nitroreductase</fullName>
    </submittedName>
</protein>
<dbReference type="InterPro" id="IPR000415">
    <property type="entry name" value="Nitroreductase-like"/>
</dbReference>
<dbReference type="RefSeq" id="WP_034241488.1">
    <property type="nucleotide sequence ID" value="NZ_AQRA01000004.1"/>
</dbReference>
<evidence type="ECO:0000313" key="9">
    <source>
        <dbReference type="Proteomes" id="UP000023541"/>
    </source>
</evidence>
<comment type="caution">
    <text evidence="8">The sequence shown here is derived from an EMBL/GenBank/DDBJ whole genome shotgun (WGS) entry which is preliminary data.</text>
</comment>
<reference evidence="8 9" key="1">
    <citation type="submission" date="2014-04" db="EMBL/GenBank/DDBJ databases">
        <title>Aquimarina sp. 22II-S11-z7 Genome Sequencing.</title>
        <authorList>
            <person name="Lai Q."/>
        </authorList>
    </citation>
    <scope>NUCLEOTIDE SEQUENCE [LARGE SCALE GENOMIC DNA]</scope>
    <source>
        <strain evidence="8 9">22II-S11-z7</strain>
    </source>
</reference>
<evidence type="ECO:0000256" key="3">
    <source>
        <dbReference type="ARBA" id="ARBA00022630"/>
    </source>
</evidence>
<dbReference type="SUPFAM" id="SSF55469">
    <property type="entry name" value="FMN-dependent nitroreductase-like"/>
    <property type="match status" value="1"/>
</dbReference>
<feature type="domain" description="Nitroreductase" evidence="7">
    <location>
        <begin position="9"/>
        <end position="185"/>
    </location>
</feature>
<name>A0A023BVA6_9FLAO</name>
<dbReference type="EMBL" id="AQRA01000004">
    <property type="protein sequence ID" value="EZH73962.1"/>
    <property type="molecule type" value="Genomic_DNA"/>
</dbReference>
<evidence type="ECO:0000256" key="1">
    <source>
        <dbReference type="ARBA" id="ARBA00001917"/>
    </source>
</evidence>
<keyword evidence="4" id="KW-0288">FMN</keyword>
<dbReference type="STRING" id="1317122.ATO12_13850"/>
<keyword evidence="6" id="KW-0560">Oxidoreductase</keyword>
<dbReference type="eggNOG" id="COG0778">
    <property type="taxonomic scope" value="Bacteria"/>
</dbReference>
<dbReference type="Proteomes" id="UP000023541">
    <property type="component" value="Unassembled WGS sequence"/>
</dbReference>
<organism evidence="8 9">
    <name type="scientific">Aquimarina atlantica</name>
    <dbReference type="NCBI Taxonomy" id="1317122"/>
    <lineage>
        <taxon>Bacteria</taxon>
        <taxon>Pseudomonadati</taxon>
        <taxon>Bacteroidota</taxon>
        <taxon>Flavobacteriia</taxon>
        <taxon>Flavobacteriales</taxon>
        <taxon>Flavobacteriaceae</taxon>
        <taxon>Aquimarina</taxon>
    </lineage>
</organism>
<keyword evidence="5" id="KW-0521">NADP</keyword>
<accession>A0A023BVA6</accession>
<evidence type="ECO:0000256" key="5">
    <source>
        <dbReference type="ARBA" id="ARBA00022857"/>
    </source>
</evidence>
<dbReference type="GO" id="GO:0016491">
    <property type="term" value="F:oxidoreductase activity"/>
    <property type="evidence" value="ECO:0007669"/>
    <property type="project" value="UniProtKB-KW"/>
</dbReference>
<evidence type="ECO:0000256" key="2">
    <source>
        <dbReference type="ARBA" id="ARBA00007118"/>
    </source>
</evidence>
<comment type="cofactor">
    <cofactor evidence="1">
        <name>FMN</name>
        <dbReference type="ChEBI" id="CHEBI:58210"/>
    </cofactor>
</comment>
<dbReference type="Pfam" id="PF00881">
    <property type="entry name" value="Nitroreductase"/>
    <property type="match status" value="1"/>
</dbReference>
<dbReference type="PANTHER" id="PTHR43673:SF2">
    <property type="entry name" value="NITROREDUCTASE"/>
    <property type="match status" value="1"/>
</dbReference>
<dbReference type="OrthoDB" id="9809288at2"/>